<proteinExistence type="predicted"/>
<comment type="caution">
    <text evidence="2">The sequence shown here is derived from an EMBL/GenBank/DDBJ whole genome shotgun (WGS) entry which is preliminary data.</text>
</comment>
<dbReference type="Proteomes" id="UP000240571">
    <property type="component" value="Unassembled WGS sequence"/>
</dbReference>
<sequence length="356" mass="38970">MPIDVNSKSDVHAIPRLESPVISKTSVPVSDKGVDELAYLFSQEVEVNQRLLGERKIGTRVPPVQQIIQLYEQLGHPAQATLAAISRRLRLQLQQQPAVSKLLALTGGDPARAFVVLKHVAAQADAEARPTEAALARDAIARLEVGFKGEIQAGLNTALSLQVAGLDPQARQELRMLYYASVVVRQSPTLMMKELLRLYGGERFHIGLQAMCKALADDIAALVSSRPPPLLRTLLLSLNSCGQLNGVWAGCRALIERLAIAHDPVELLQRMLTYAGSGIDSTELLTLGHDLGGGPALRQLVALHALHPLFKQLPLALWPDRQVRQDTLQRFVAVMDELDLHLRGRTRFTVVPRSLA</sequence>
<evidence type="ECO:0000313" key="2">
    <source>
        <dbReference type="EMBL" id="PTC30076.1"/>
    </source>
</evidence>
<dbReference type="AlphaFoldDB" id="A0A2T4G321"/>
<gene>
    <name evidence="2" type="ORF">C9382_09580</name>
</gene>
<organism evidence="2 3">
    <name type="scientific">Pseudomonas aylmerensis</name>
    <dbReference type="NCBI Taxonomy" id="1869229"/>
    <lineage>
        <taxon>Bacteria</taxon>
        <taxon>Pseudomonadati</taxon>
        <taxon>Pseudomonadota</taxon>
        <taxon>Gammaproteobacteria</taxon>
        <taxon>Pseudomonadales</taxon>
        <taxon>Pseudomonadaceae</taxon>
        <taxon>Pseudomonas</taxon>
    </lineage>
</organism>
<dbReference type="Pfam" id="PF07201">
    <property type="entry name" value="HrpJ"/>
    <property type="match status" value="1"/>
</dbReference>
<feature type="domain" description="Hypersensitivity response secretion-like HrpJ" evidence="1">
    <location>
        <begin position="41"/>
        <end position="196"/>
    </location>
</feature>
<dbReference type="GO" id="GO:0046903">
    <property type="term" value="P:secretion"/>
    <property type="evidence" value="ECO:0007669"/>
    <property type="project" value="InterPro"/>
</dbReference>
<evidence type="ECO:0000259" key="1">
    <source>
        <dbReference type="Pfam" id="PF07201"/>
    </source>
</evidence>
<reference evidence="2 3" key="1">
    <citation type="submission" date="2018-03" db="EMBL/GenBank/DDBJ databases">
        <title>Diversity of bacteria associated with corn roots inoculated with woodland soils in Canada, and Description of Pseudomonas aylmerense sp. nov.</title>
        <authorList>
            <person name="Tambong J.T."/>
            <person name="Xu R."/>
            <person name="Tchagang C."/>
        </authorList>
    </citation>
    <scope>NUCLEOTIDE SEQUENCE [LARGE SCALE GENOMIC DNA]</scope>
    <source>
        <strain evidence="2 3">S1E44</strain>
    </source>
</reference>
<dbReference type="InterPro" id="IPR010812">
    <property type="entry name" value="HrpJ-like"/>
</dbReference>
<dbReference type="EMBL" id="PYWW01000021">
    <property type="protein sequence ID" value="PTC30076.1"/>
    <property type="molecule type" value="Genomic_DNA"/>
</dbReference>
<protein>
    <submittedName>
        <fullName evidence="2">TyeA family type III secretion system gatekeeper subunit</fullName>
    </submittedName>
</protein>
<evidence type="ECO:0000313" key="3">
    <source>
        <dbReference type="Proteomes" id="UP000240571"/>
    </source>
</evidence>
<name>A0A2T4G321_9PSED</name>
<accession>A0A2T4G321</accession>
<dbReference type="Gene3D" id="1.10.150.630">
    <property type="match status" value="1"/>
</dbReference>
<dbReference type="SUPFAM" id="SSF140591">
    <property type="entry name" value="Type III secretion system domain"/>
    <property type="match status" value="1"/>
</dbReference>
<dbReference type="GO" id="GO:0019867">
    <property type="term" value="C:outer membrane"/>
    <property type="evidence" value="ECO:0007669"/>
    <property type="project" value="InterPro"/>
</dbReference>
<dbReference type="OrthoDB" id="5863785at2"/>
<dbReference type="InterPro" id="IPR013351">
    <property type="entry name" value="T3SS_TyeA-rel"/>
</dbReference>
<dbReference type="NCBIfam" id="TIGR02511">
    <property type="entry name" value="type_III_tyeA"/>
    <property type="match status" value="1"/>
</dbReference>